<feature type="transmembrane region" description="Helical" evidence="1">
    <location>
        <begin position="221"/>
        <end position="242"/>
    </location>
</feature>
<keyword evidence="1" id="KW-0812">Transmembrane</keyword>
<dbReference type="AlphaFoldDB" id="A0A2M8LE84"/>
<feature type="transmembrane region" description="Helical" evidence="1">
    <location>
        <begin position="281"/>
        <end position="301"/>
    </location>
</feature>
<name>A0A2M8LE84_9BACT</name>
<evidence type="ECO:0000259" key="2">
    <source>
        <dbReference type="Pfam" id="PF00892"/>
    </source>
</evidence>
<feature type="domain" description="EamA" evidence="2">
    <location>
        <begin position="6"/>
        <end position="144"/>
    </location>
</feature>
<feature type="transmembrane region" description="Helical" evidence="1">
    <location>
        <begin position="190"/>
        <end position="209"/>
    </location>
</feature>
<feature type="domain" description="EamA" evidence="2">
    <location>
        <begin position="161"/>
        <end position="299"/>
    </location>
</feature>
<feature type="transmembrane region" description="Helical" evidence="1">
    <location>
        <begin position="254"/>
        <end position="275"/>
    </location>
</feature>
<dbReference type="Pfam" id="PF00892">
    <property type="entry name" value="EamA"/>
    <property type="match status" value="2"/>
</dbReference>
<evidence type="ECO:0000313" key="3">
    <source>
        <dbReference type="EMBL" id="PJE75772.1"/>
    </source>
</evidence>
<dbReference type="PANTHER" id="PTHR22911">
    <property type="entry name" value="ACYL-MALONYL CONDENSING ENZYME-RELATED"/>
    <property type="match status" value="1"/>
</dbReference>
<dbReference type="InterPro" id="IPR037185">
    <property type="entry name" value="EmrE-like"/>
</dbReference>
<reference evidence="3 4" key="1">
    <citation type="submission" date="2017-09" db="EMBL/GenBank/DDBJ databases">
        <title>Depth-based differentiation of microbial function through sediment-hosted aquifers and enrichment of novel symbionts in the deep terrestrial subsurface.</title>
        <authorList>
            <person name="Probst A.J."/>
            <person name="Ladd B."/>
            <person name="Jarett J.K."/>
            <person name="Geller-Mcgrath D.E."/>
            <person name="Sieber C.M."/>
            <person name="Emerson J.B."/>
            <person name="Anantharaman K."/>
            <person name="Thomas B.C."/>
            <person name="Malmstrom R."/>
            <person name="Stieglmeier M."/>
            <person name="Klingl A."/>
            <person name="Woyke T."/>
            <person name="Ryan C.M."/>
            <person name="Banfield J.F."/>
        </authorList>
    </citation>
    <scope>NUCLEOTIDE SEQUENCE [LARGE SCALE GENOMIC DNA]</scope>
    <source>
        <strain evidence="3">CG10_big_fil_rev_8_21_14_0_10_48_11</strain>
    </source>
</reference>
<evidence type="ECO:0000313" key="4">
    <source>
        <dbReference type="Proteomes" id="UP000231152"/>
    </source>
</evidence>
<comment type="caution">
    <text evidence="3">The sequence shown here is derived from an EMBL/GenBank/DDBJ whole genome shotgun (WGS) entry which is preliminary data.</text>
</comment>
<feature type="transmembrane region" description="Helical" evidence="1">
    <location>
        <begin position="66"/>
        <end position="87"/>
    </location>
</feature>
<keyword evidence="1" id="KW-0472">Membrane</keyword>
<dbReference type="Proteomes" id="UP000231152">
    <property type="component" value="Unassembled WGS sequence"/>
</dbReference>
<organism evidence="3 4">
    <name type="scientific">Candidatus Uhrbacteria bacterium CG10_big_fil_rev_8_21_14_0_10_48_11</name>
    <dbReference type="NCBI Taxonomy" id="1975037"/>
    <lineage>
        <taxon>Bacteria</taxon>
        <taxon>Candidatus Uhriibacteriota</taxon>
    </lineage>
</organism>
<feature type="transmembrane region" description="Helical" evidence="1">
    <location>
        <begin position="99"/>
        <end position="120"/>
    </location>
</feature>
<dbReference type="InterPro" id="IPR000620">
    <property type="entry name" value="EamA_dom"/>
</dbReference>
<proteinExistence type="predicted"/>
<accession>A0A2M8LE84</accession>
<gene>
    <name evidence="3" type="ORF">COV04_02410</name>
</gene>
<dbReference type="GO" id="GO:0016020">
    <property type="term" value="C:membrane"/>
    <property type="evidence" value="ECO:0007669"/>
    <property type="project" value="InterPro"/>
</dbReference>
<evidence type="ECO:0000256" key="1">
    <source>
        <dbReference type="SAM" id="Phobius"/>
    </source>
</evidence>
<dbReference type="PANTHER" id="PTHR22911:SF133">
    <property type="entry name" value="MEMBRANE PROTEIN"/>
    <property type="match status" value="1"/>
</dbReference>
<dbReference type="EMBL" id="PFET01000009">
    <property type="protein sequence ID" value="PJE75772.1"/>
    <property type="molecule type" value="Genomic_DNA"/>
</dbReference>
<keyword evidence="1" id="KW-1133">Transmembrane helix</keyword>
<feature type="transmembrane region" description="Helical" evidence="1">
    <location>
        <begin position="158"/>
        <end position="178"/>
    </location>
</feature>
<feature type="transmembrane region" description="Helical" evidence="1">
    <location>
        <begin position="127"/>
        <end position="146"/>
    </location>
</feature>
<dbReference type="SUPFAM" id="SSF103481">
    <property type="entry name" value="Multidrug resistance efflux transporter EmrE"/>
    <property type="match status" value="2"/>
</dbReference>
<sequence>MKGHSIGPLLIMLAAALWAIDALIRTTLTFSIPATWIVFLEHTIGFVVLLPIFFKERQVFSILNRKDWVTLLALTLVSSVFGTLMFTEALSLSFAYHDFATPVLLQKLQPLFAIALAWLFLKEKISFRYLILVPVALMGSYMISFGTDPMPLQLSGKLLIFVLAIGAAAAWGSGTIISKSILNKISFRSATALRFLLAIPISLIIALTLDPHYALSSLSLGSILRFLIIAFTTGAGAILIYYRGLKQTTASISTIAELTFPIVSIVIAVTVLNPYGAPQQLTIANIFGILILLASILAIAFDTKEEAVVLETEI</sequence>
<feature type="transmembrane region" description="Helical" evidence="1">
    <location>
        <begin position="32"/>
        <end position="54"/>
    </location>
</feature>
<protein>
    <recommendedName>
        <fullName evidence="2">EamA domain-containing protein</fullName>
    </recommendedName>
</protein>